<comment type="subcellular location">
    <subcellularLocation>
        <location evidence="1">Membrane</location>
    </subcellularLocation>
</comment>
<reference evidence="7" key="1">
    <citation type="submission" date="2017-08" db="EMBL/GenBank/DDBJ databases">
        <title>A dynamic microbial community with high functional redundancy inhabits the cold, oxic subseafloor aquifer.</title>
        <authorList>
            <person name="Tully B.J."/>
            <person name="Wheat C.G."/>
            <person name="Glazer B.T."/>
            <person name="Huber J.A."/>
        </authorList>
    </citation>
    <scope>NUCLEOTIDE SEQUENCE [LARGE SCALE GENOMIC DNA]</scope>
</reference>
<keyword evidence="4 5" id="KW-0472">Membrane</keyword>
<feature type="transmembrane region" description="Helical" evidence="5">
    <location>
        <begin position="182"/>
        <end position="203"/>
    </location>
</feature>
<dbReference type="AlphaFoldDB" id="A0A2A4WXX4"/>
<evidence type="ECO:0000256" key="5">
    <source>
        <dbReference type="SAM" id="Phobius"/>
    </source>
</evidence>
<gene>
    <name evidence="6" type="ORF">COB20_13660</name>
</gene>
<comment type="caution">
    <text evidence="6">The sequence shown here is derived from an EMBL/GenBank/DDBJ whole genome shotgun (WGS) entry which is preliminary data.</text>
</comment>
<sequence length="204" mass="22591">MHKYRRQLRALVSDILQGIGISASECSYMVGIIVYGQVRASKCCLMQLVGIILWIDYEQTEVVVGAQKGGKMLYAMFMLVILTTVIMVLTARVRIGSVKSGEVPQSYYSLMDGHDIPDFVAKTTRNFNNLFEVPTLFYAAGAVYLALDQTAQLPVISAWIFVAARVMHSIIHLSYNNVLHRLVIFAIGNLSVLVMWLGIVNAAG</sequence>
<dbReference type="Proteomes" id="UP000218767">
    <property type="component" value="Unassembled WGS sequence"/>
</dbReference>
<proteinExistence type="predicted"/>
<protein>
    <recommendedName>
        <fullName evidence="8">MAPEG family protein</fullName>
    </recommendedName>
</protein>
<evidence type="ECO:0000313" key="7">
    <source>
        <dbReference type="Proteomes" id="UP000218767"/>
    </source>
</evidence>
<evidence type="ECO:0008006" key="8">
    <source>
        <dbReference type="Google" id="ProtNLM"/>
    </source>
</evidence>
<dbReference type="EMBL" id="NVUL01000083">
    <property type="protein sequence ID" value="PCI75084.1"/>
    <property type="molecule type" value="Genomic_DNA"/>
</dbReference>
<feature type="transmembrane region" description="Helical" evidence="5">
    <location>
        <begin position="72"/>
        <end position="91"/>
    </location>
</feature>
<dbReference type="Pfam" id="PF01124">
    <property type="entry name" value="MAPEG"/>
    <property type="match status" value="1"/>
</dbReference>
<dbReference type="Gene3D" id="1.20.120.550">
    <property type="entry name" value="Membrane associated eicosanoid/glutathione metabolism-like domain"/>
    <property type="match status" value="1"/>
</dbReference>
<dbReference type="SUPFAM" id="SSF161084">
    <property type="entry name" value="MAPEG domain-like"/>
    <property type="match status" value="1"/>
</dbReference>
<feature type="transmembrane region" description="Helical" evidence="5">
    <location>
        <begin position="130"/>
        <end position="147"/>
    </location>
</feature>
<dbReference type="InterPro" id="IPR023352">
    <property type="entry name" value="MAPEG-like_dom_sf"/>
</dbReference>
<evidence type="ECO:0000256" key="4">
    <source>
        <dbReference type="ARBA" id="ARBA00023136"/>
    </source>
</evidence>
<dbReference type="InterPro" id="IPR001129">
    <property type="entry name" value="Membr-assoc_MAPEG"/>
</dbReference>
<evidence type="ECO:0000256" key="1">
    <source>
        <dbReference type="ARBA" id="ARBA00004370"/>
    </source>
</evidence>
<name>A0A2A4WXX4_9GAMM</name>
<dbReference type="GO" id="GO:0016020">
    <property type="term" value="C:membrane"/>
    <property type="evidence" value="ECO:0007669"/>
    <property type="project" value="UniProtKB-SubCell"/>
</dbReference>
<organism evidence="6 7">
    <name type="scientific">SAR86 cluster bacterium</name>
    <dbReference type="NCBI Taxonomy" id="2030880"/>
    <lineage>
        <taxon>Bacteria</taxon>
        <taxon>Pseudomonadati</taxon>
        <taxon>Pseudomonadota</taxon>
        <taxon>Gammaproteobacteria</taxon>
        <taxon>SAR86 cluster</taxon>
    </lineage>
</organism>
<accession>A0A2A4WXX4</accession>
<evidence type="ECO:0000313" key="6">
    <source>
        <dbReference type="EMBL" id="PCI75084.1"/>
    </source>
</evidence>
<keyword evidence="3 5" id="KW-1133">Transmembrane helix</keyword>
<evidence type="ECO:0000256" key="3">
    <source>
        <dbReference type="ARBA" id="ARBA00022989"/>
    </source>
</evidence>
<evidence type="ECO:0000256" key="2">
    <source>
        <dbReference type="ARBA" id="ARBA00022692"/>
    </source>
</evidence>
<keyword evidence="2 5" id="KW-0812">Transmembrane</keyword>